<dbReference type="Gene3D" id="6.10.280.160">
    <property type="entry name" value="Mediator of RNA polymerase II transcription subunit 22"/>
    <property type="match status" value="1"/>
</dbReference>
<comment type="subcellular location">
    <subcellularLocation>
        <location evidence="1">Nucleus</location>
    </subcellularLocation>
</comment>
<dbReference type="STRING" id="177199.A0A420YIV8"/>
<accession>A0A420YIV8</accession>
<comment type="caution">
    <text evidence="6">The sequence shown here is derived from an EMBL/GenBank/DDBJ whole genome shotgun (WGS) entry which is preliminary data.</text>
</comment>
<evidence type="ECO:0000256" key="5">
    <source>
        <dbReference type="ARBA" id="ARBA00023242"/>
    </source>
</evidence>
<keyword evidence="3" id="KW-0805">Transcription regulation</keyword>
<sequence>MNREQAATGNLRERSDRLIASVLKHFVNLVKLTTEPIDGASASVGQAMSNKMAIDMETTALIQSVEELLQLTRLIRELIIIGPLRKPGEGEKEAEERSAKEVQNVVGLLNKIRTQVREGLVKESLGQSEFGQGAYNALVDGNKAEASSQVGPR</sequence>
<dbReference type="InterPro" id="IPR009332">
    <property type="entry name" value="Med22"/>
</dbReference>
<dbReference type="AlphaFoldDB" id="A0A420YIV8"/>
<evidence type="ECO:0000256" key="3">
    <source>
        <dbReference type="ARBA" id="ARBA00023015"/>
    </source>
</evidence>
<keyword evidence="5" id="KW-0539">Nucleus</keyword>
<organism evidence="6 7">
    <name type="scientific">Coniochaeta pulveracea</name>
    <dbReference type="NCBI Taxonomy" id="177199"/>
    <lineage>
        <taxon>Eukaryota</taxon>
        <taxon>Fungi</taxon>
        <taxon>Dikarya</taxon>
        <taxon>Ascomycota</taxon>
        <taxon>Pezizomycotina</taxon>
        <taxon>Sordariomycetes</taxon>
        <taxon>Sordariomycetidae</taxon>
        <taxon>Coniochaetales</taxon>
        <taxon>Coniochaetaceae</taxon>
        <taxon>Coniochaeta</taxon>
    </lineage>
</organism>
<keyword evidence="7" id="KW-1185">Reference proteome</keyword>
<evidence type="ECO:0000313" key="7">
    <source>
        <dbReference type="Proteomes" id="UP000275385"/>
    </source>
</evidence>
<evidence type="ECO:0000256" key="4">
    <source>
        <dbReference type="ARBA" id="ARBA00023163"/>
    </source>
</evidence>
<name>A0A420YIV8_9PEZI</name>
<dbReference type="GO" id="GO:0003712">
    <property type="term" value="F:transcription coregulator activity"/>
    <property type="evidence" value="ECO:0007669"/>
    <property type="project" value="InterPro"/>
</dbReference>
<gene>
    <name evidence="6" type="ORF">DL546_006236</name>
</gene>
<reference evidence="6 7" key="1">
    <citation type="submission" date="2018-08" db="EMBL/GenBank/DDBJ databases">
        <title>Draft genome of the lignicolous fungus Coniochaeta pulveracea.</title>
        <authorList>
            <person name="Borstlap C.J."/>
            <person name="De Witt R.N."/>
            <person name="Botha A."/>
            <person name="Volschenk H."/>
        </authorList>
    </citation>
    <scope>NUCLEOTIDE SEQUENCE [LARGE SCALE GENOMIC DNA]</scope>
    <source>
        <strain evidence="6 7">CAB683</strain>
    </source>
</reference>
<keyword evidence="4" id="KW-0804">Transcription</keyword>
<dbReference type="GO" id="GO:0016592">
    <property type="term" value="C:mediator complex"/>
    <property type="evidence" value="ECO:0007669"/>
    <property type="project" value="InterPro"/>
</dbReference>
<dbReference type="EMBL" id="QVQW01000007">
    <property type="protein sequence ID" value="RKU47775.1"/>
    <property type="molecule type" value="Genomic_DNA"/>
</dbReference>
<evidence type="ECO:0000256" key="2">
    <source>
        <dbReference type="ARBA" id="ARBA00005942"/>
    </source>
</evidence>
<dbReference type="GO" id="GO:0006357">
    <property type="term" value="P:regulation of transcription by RNA polymerase II"/>
    <property type="evidence" value="ECO:0007669"/>
    <property type="project" value="InterPro"/>
</dbReference>
<evidence type="ECO:0000313" key="6">
    <source>
        <dbReference type="EMBL" id="RKU47775.1"/>
    </source>
</evidence>
<comment type="similarity">
    <text evidence="2">Belongs to the Mediator complex subunit 22 family.</text>
</comment>
<protein>
    <submittedName>
        <fullName evidence="6">Uncharacterized protein</fullName>
    </submittedName>
</protein>
<dbReference type="Pfam" id="PF06179">
    <property type="entry name" value="Med22"/>
    <property type="match status" value="1"/>
</dbReference>
<dbReference type="OrthoDB" id="203279at2759"/>
<dbReference type="Proteomes" id="UP000275385">
    <property type="component" value="Unassembled WGS sequence"/>
</dbReference>
<evidence type="ECO:0000256" key="1">
    <source>
        <dbReference type="ARBA" id="ARBA00004123"/>
    </source>
</evidence>
<proteinExistence type="inferred from homology"/>